<feature type="transmembrane region" description="Helical" evidence="1">
    <location>
        <begin position="384"/>
        <end position="401"/>
    </location>
</feature>
<comment type="caution">
    <text evidence="2">The sequence shown here is derived from an EMBL/GenBank/DDBJ whole genome shotgun (WGS) entry which is preliminary data.</text>
</comment>
<evidence type="ECO:0000313" key="3">
    <source>
        <dbReference type="Proteomes" id="UP000535937"/>
    </source>
</evidence>
<feature type="transmembrane region" description="Helical" evidence="1">
    <location>
        <begin position="136"/>
        <end position="164"/>
    </location>
</feature>
<feature type="transmembrane region" description="Helical" evidence="1">
    <location>
        <begin position="337"/>
        <end position="357"/>
    </location>
</feature>
<dbReference type="AlphaFoldDB" id="A0A7W4WDI3"/>
<keyword evidence="3" id="KW-1185">Reference proteome</keyword>
<keyword evidence="1" id="KW-0472">Membrane</keyword>
<proteinExistence type="predicted"/>
<dbReference type="Pfam" id="PF03929">
    <property type="entry name" value="PepSY_TM"/>
    <property type="match status" value="1"/>
</dbReference>
<name>A0A7W4WDI3_9GAMM</name>
<dbReference type="EMBL" id="JACHWZ010000014">
    <property type="protein sequence ID" value="MBB3062251.1"/>
    <property type="molecule type" value="Genomic_DNA"/>
</dbReference>
<protein>
    <submittedName>
        <fullName evidence="2">Putative iron-regulated membrane protein</fullName>
    </submittedName>
</protein>
<feature type="transmembrane region" description="Helical" evidence="1">
    <location>
        <begin position="197"/>
        <end position="218"/>
    </location>
</feature>
<keyword evidence="1" id="KW-1133">Transmembrane helix</keyword>
<reference evidence="2 3" key="1">
    <citation type="submission" date="2020-08" db="EMBL/GenBank/DDBJ databases">
        <title>Genomic Encyclopedia of Type Strains, Phase III (KMG-III): the genomes of soil and plant-associated and newly described type strains.</title>
        <authorList>
            <person name="Whitman W."/>
        </authorList>
    </citation>
    <scope>NUCLEOTIDE SEQUENCE [LARGE SCALE GENOMIC DNA]</scope>
    <source>
        <strain evidence="2 3">CECT 8799</strain>
    </source>
</reference>
<dbReference type="PANTHER" id="PTHR34219:SF8">
    <property type="entry name" value="PEPSY DOMAIN-CONTAINING PROTEIN"/>
    <property type="match status" value="1"/>
</dbReference>
<accession>A0A7W4WDI3</accession>
<dbReference type="PANTHER" id="PTHR34219">
    <property type="entry name" value="IRON-REGULATED INNER MEMBRANE PROTEIN-RELATED"/>
    <property type="match status" value="1"/>
</dbReference>
<evidence type="ECO:0000256" key="1">
    <source>
        <dbReference type="SAM" id="Phobius"/>
    </source>
</evidence>
<sequence>MAIDRLKWYRLHSWAGLKLSLLLSFVLVTGTLATVSHEIDWLFNPAMRVQPPVEPVEYHWEKFYRSARAAYPQAQLLNIDAPVDSQFAAEAVAMDSSGERFRIYLDPTTSQVTGTGRWNNWQRFFRQAHRHLMLPLALGITIVCSTSFLLVIALVTGIVCYRGWWKGFWKIPRREQPRAGKRRDRQSRRFWGQMHRLLGVWSLWFIALIAITGIWYLLELWGLNAQYPPPLTVASVTSLEQPAAETLAGTVAAAKHLYPELRIRSIQLPRSAGDTLKLTGQAEALLVRNRANHLAFDPRTGEHLETRRGDRLGFHLRISEAADPLHFGAFGGRITKWTWFFFGTLLSALSISGVYLYGLRTVNSARAVNGSWHFAWRDMGRWKWLAGLLVGLCFGMTAVLFS</sequence>
<evidence type="ECO:0000313" key="2">
    <source>
        <dbReference type="EMBL" id="MBB3062251.1"/>
    </source>
</evidence>
<dbReference type="InterPro" id="IPR005625">
    <property type="entry name" value="PepSY-ass_TM"/>
</dbReference>
<keyword evidence="1" id="KW-0812">Transmembrane</keyword>
<organism evidence="2 3">
    <name type="scientific">Microbulbifer rhizosphaerae</name>
    <dbReference type="NCBI Taxonomy" id="1562603"/>
    <lineage>
        <taxon>Bacteria</taxon>
        <taxon>Pseudomonadati</taxon>
        <taxon>Pseudomonadota</taxon>
        <taxon>Gammaproteobacteria</taxon>
        <taxon>Cellvibrionales</taxon>
        <taxon>Microbulbiferaceae</taxon>
        <taxon>Microbulbifer</taxon>
    </lineage>
</organism>
<gene>
    <name evidence="2" type="ORF">FHS09_003096</name>
</gene>
<dbReference type="RefSeq" id="WP_183461382.1">
    <property type="nucleotide sequence ID" value="NZ_JACHWZ010000014.1"/>
</dbReference>
<dbReference type="Proteomes" id="UP000535937">
    <property type="component" value="Unassembled WGS sequence"/>
</dbReference>